<dbReference type="InterPro" id="IPR033948">
    <property type="entry name" value="ETF_beta_N"/>
</dbReference>
<reference evidence="9 10" key="1">
    <citation type="submission" date="2020-02" db="EMBL/GenBank/DDBJ databases">
        <title>Genome sequence of the type strain DSM 27180 of Arthrobacter silviterrae.</title>
        <authorList>
            <person name="Gao J."/>
            <person name="Sun J."/>
        </authorList>
    </citation>
    <scope>NUCLEOTIDE SEQUENCE [LARGE SCALE GENOMIC DNA]</scope>
    <source>
        <strain evidence="9 10">DSM 27180</strain>
    </source>
</reference>
<comment type="function">
    <text evidence="7">The electron transfer flavoprotein serves as a specific electron acceptor for other dehydrogenases. It transfers the electrons to the main respiratory chain via ETF-ubiquinone oxidoreductase (ETF dehydrogenase).</text>
</comment>
<evidence type="ECO:0000259" key="8">
    <source>
        <dbReference type="SMART" id="SM00893"/>
    </source>
</evidence>
<dbReference type="Gene3D" id="3.40.50.620">
    <property type="entry name" value="HUPs"/>
    <property type="match status" value="1"/>
</dbReference>
<comment type="caution">
    <text evidence="9">The sequence shown here is derived from an EMBL/GenBank/DDBJ whole genome shotgun (WGS) entry which is preliminary data.</text>
</comment>
<organism evidence="9 10">
    <name type="scientific">Arthrobacter silviterrae</name>
    <dbReference type="NCBI Taxonomy" id="2026658"/>
    <lineage>
        <taxon>Bacteria</taxon>
        <taxon>Bacillati</taxon>
        <taxon>Actinomycetota</taxon>
        <taxon>Actinomycetes</taxon>
        <taxon>Micrococcales</taxon>
        <taxon>Micrococcaceae</taxon>
        <taxon>Arthrobacter</taxon>
    </lineage>
</organism>
<feature type="domain" description="Electron transfer flavoprotein alpha/beta-subunit N-terminal" evidence="8">
    <location>
        <begin position="23"/>
        <end position="213"/>
    </location>
</feature>
<accession>A0ABX0DHD5</accession>
<dbReference type="SUPFAM" id="SSF52402">
    <property type="entry name" value="Adenine nucleotide alpha hydrolases-like"/>
    <property type="match status" value="1"/>
</dbReference>
<dbReference type="PANTHER" id="PTHR21294">
    <property type="entry name" value="ELECTRON TRANSFER FLAVOPROTEIN BETA-SUBUNIT"/>
    <property type="match status" value="1"/>
</dbReference>
<dbReference type="InterPro" id="IPR014730">
    <property type="entry name" value="ETF_a/b_N"/>
</dbReference>
<dbReference type="RefSeq" id="WP_165181920.1">
    <property type="nucleotide sequence ID" value="NZ_JAAKZI010000014.1"/>
</dbReference>
<evidence type="ECO:0000256" key="1">
    <source>
        <dbReference type="ARBA" id="ARBA00001974"/>
    </source>
</evidence>
<evidence type="ECO:0000256" key="5">
    <source>
        <dbReference type="ARBA" id="ARBA00022448"/>
    </source>
</evidence>
<dbReference type="Pfam" id="PF01012">
    <property type="entry name" value="ETF"/>
    <property type="match status" value="1"/>
</dbReference>
<evidence type="ECO:0000313" key="9">
    <source>
        <dbReference type="EMBL" id="NGN83718.1"/>
    </source>
</evidence>
<comment type="similarity">
    <text evidence="2">Belongs to the ETF beta-subunit/FixA family.</text>
</comment>
<evidence type="ECO:0000256" key="3">
    <source>
        <dbReference type="ARBA" id="ARBA00011355"/>
    </source>
</evidence>
<proteinExistence type="inferred from homology"/>
<sequence>MKIVVLIKQVPDTSDERTLDPSTGWLNRDAGDNIVDEINERALEVALQVKDKDKSTEVAVLAMGPAEAAKAIRKALSMGADSGIHILDDSLAGADAVRTAAVLAAALKDTAADVILAGNESTDGRGGVVPAMIAEHLGLPLAGSLSTITLAGDKVSGERQDDNGTLSVSSGLPAVVTVTERAAEARFPNFKGILTAKRKPVATLAVSGLDVPATPARTVIVSSAERPARVAGTKIVDEGNAGTLLAEYLIENRLV</sequence>
<keyword evidence="5" id="KW-0813">Transport</keyword>
<evidence type="ECO:0000256" key="7">
    <source>
        <dbReference type="ARBA" id="ARBA00025649"/>
    </source>
</evidence>
<dbReference type="Proteomes" id="UP000479226">
    <property type="component" value="Unassembled WGS sequence"/>
</dbReference>
<dbReference type="PIRSF" id="PIRSF000090">
    <property type="entry name" value="Beta-ETF"/>
    <property type="match status" value="1"/>
</dbReference>
<dbReference type="PANTHER" id="PTHR21294:SF8">
    <property type="entry name" value="ELECTRON TRANSFER FLAVOPROTEIN SUBUNIT BETA"/>
    <property type="match status" value="1"/>
</dbReference>
<dbReference type="SMART" id="SM00893">
    <property type="entry name" value="ETF"/>
    <property type="match status" value="1"/>
</dbReference>
<dbReference type="InterPro" id="IPR014729">
    <property type="entry name" value="Rossmann-like_a/b/a_fold"/>
</dbReference>
<evidence type="ECO:0000256" key="2">
    <source>
        <dbReference type="ARBA" id="ARBA00007557"/>
    </source>
</evidence>
<evidence type="ECO:0000313" key="10">
    <source>
        <dbReference type="Proteomes" id="UP000479226"/>
    </source>
</evidence>
<comment type="subunit">
    <text evidence="3">Heterodimer of an alpha and a beta subunit.</text>
</comment>
<comment type="cofactor">
    <cofactor evidence="1">
        <name>FAD</name>
        <dbReference type="ChEBI" id="CHEBI:57692"/>
    </cofactor>
</comment>
<keyword evidence="10" id="KW-1185">Reference proteome</keyword>
<gene>
    <name evidence="9" type="ORF">G6N77_09645</name>
</gene>
<name>A0ABX0DHD5_9MICC</name>
<evidence type="ECO:0000256" key="4">
    <source>
        <dbReference type="ARBA" id="ARBA00016797"/>
    </source>
</evidence>
<dbReference type="InterPro" id="IPR012255">
    <property type="entry name" value="ETF_b"/>
</dbReference>
<protein>
    <recommendedName>
        <fullName evidence="4">Electron transfer flavoprotein subunit beta</fullName>
    </recommendedName>
</protein>
<keyword evidence="6" id="KW-0249">Electron transport</keyword>
<dbReference type="CDD" id="cd01714">
    <property type="entry name" value="ETF_beta"/>
    <property type="match status" value="1"/>
</dbReference>
<evidence type="ECO:0000256" key="6">
    <source>
        <dbReference type="ARBA" id="ARBA00022982"/>
    </source>
</evidence>
<dbReference type="EMBL" id="JAAKZI010000014">
    <property type="protein sequence ID" value="NGN83718.1"/>
    <property type="molecule type" value="Genomic_DNA"/>
</dbReference>